<reference evidence="2" key="1">
    <citation type="submission" date="2020-07" db="EMBL/GenBank/DDBJ databases">
        <title>Koleobacter methoxysyntrophicus gen. nov., sp. nov., a novel anaerobic bacterium isolated from deep subsurface oil field and proposal of Koleobacterales ord. nov. in the phylum Firmicutes.</title>
        <authorList>
            <person name="Sakamoto S."/>
            <person name="Tamaki H."/>
        </authorList>
    </citation>
    <scope>NUCLEOTIDE SEQUENCE</scope>
    <source>
        <strain evidence="2">NRmbB1</strain>
    </source>
</reference>
<proteinExistence type="predicted"/>
<evidence type="ECO:0000256" key="1">
    <source>
        <dbReference type="SAM" id="MobiDB-lite"/>
    </source>
</evidence>
<keyword evidence="3" id="KW-1185">Reference proteome</keyword>
<name>A0A8A0RQI9_9FIRM</name>
<feature type="compositionally biased region" description="Polar residues" evidence="1">
    <location>
        <begin position="1"/>
        <end position="12"/>
    </location>
</feature>
<accession>A0A8A0RQI9</accession>
<dbReference type="EMBL" id="CP059066">
    <property type="protein sequence ID" value="QSQ10631.1"/>
    <property type="molecule type" value="Genomic_DNA"/>
</dbReference>
<dbReference type="Proteomes" id="UP000662904">
    <property type="component" value="Chromosome"/>
</dbReference>
<evidence type="ECO:0000313" key="2">
    <source>
        <dbReference type="EMBL" id="QSQ10631.1"/>
    </source>
</evidence>
<dbReference type="AlphaFoldDB" id="A0A8A0RQI9"/>
<gene>
    <name evidence="2" type="ORF">H0A61_03041</name>
</gene>
<feature type="region of interest" description="Disordered" evidence="1">
    <location>
        <begin position="1"/>
        <end position="21"/>
    </location>
</feature>
<organism evidence="2 3">
    <name type="scientific">Koleobacter methoxysyntrophicus</name>
    <dbReference type="NCBI Taxonomy" id="2751313"/>
    <lineage>
        <taxon>Bacteria</taxon>
        <taxon>Bacillati</taxon>
        <taxon>Bacillota</taxon>
        <taxon>Clostridia</taxon>
        <taxon>Koleobacterales</taxon>
        <taxon>Koleobacteraceae</taxon>
        <taxon>Koleobacter</taxon>
    </lineage>
</organism>
<sequence>MRTITQTGTSEKNAPPENSRGRGFGCSTLIITNQSRNVKPLFVKFYKVFQKSLKGGFGCV</sequence>
<dbReference type="KEGG" id="kme:H0A61_03041"/>
<protein>
    <submittedName>
        <fullName evidence="2">Uncharacterized protein</fullName>
    </submittedName>
</protein>
<evidence type="ECO:0000313" key="3">
    <source>
        <dbReference type="Proteomes" id="UP000662904"/>
    </source>
</evidence>